<dbReference type="SUPFAM" id="SSF53067">
    <property type="entry name" value="Actin-like ATPase domain"/>
    <property type="match status" value="1"/>
</dbReference>
<dbReference type="NCBIfam" id="TIGR00744">
    <property type="entry name" value="ROK_glcA_fam"/>
    <property type="match status" value="1"/>
</dbReference>
<dbReference type="GO" id="GO:0005737">
    <property type="term" value="C:cytoplasm"/>
    <property type="evidence" value="ECO:0007669"/>
    <property type="project" value="InterPro"/>
</dbReference>
<evidence type="ECO:0000256" key="6">
    <source>
        <dbReference type="ARBA" id="ARBA00022777"/>
    </source>
</evidence>
<evidence type="ECO:0000256" key="7">
    <source>
        <dbReference type="ARBA" id="ARBA00022840"/>
    </source>
</evidence>
<sequence length="326" mass="34547">MEKKLIGVDLGGTTAKIAVLTKDGEIEEKWSIRTNTEDKGSHIVREIGDSVNQKLTELQMDNSEFYGIGVGTPGTVNYETGTVKGAYNLNWVEEQNVSEELERLTGLSIQLDNDANVAALGERWKGAGEGGANVVFVTLGTGVGGGIFAEGKILHGVRGAAGEIGHVTVVPENGYQCTCGKTGCLETVASATGIVRVAKDLAKEYKGDSKLVNLIQNGSKISSKLIFDFEKDGDPFAKEVVDRISFYLALALSHIGNMLNPEKIIIGGGVSAAGDALLQPVKAYFETMVFPTVLESTKLSIATRGNDAGVIGAAWLALPKEEENNI</sequence>
<gene>
    <name evidence="9" type="ORF">UR08_05300</name>
</gene>
<evidence type="ECO:0000256" key="3">
    <source>
        <dbReference type="ARBA" id="ARBA00014701"/>
    </source>
</evidence>
<dbReference type="Gene3D" id="3.30.420.40">
    <property type="match status" value="2"/>
</dbReference>
<evidence type="ECO:0000313" key="9">
    <source>
        <dbReference type="EMBL" id="RDX02914.1"/>
    </source>
</evidence>
<accession>A0A3D8TX55</accession>
<keyword evidence="5" id="KW-0547">Nucleotide-binding</keyword>
<dbReference type="InterPro" id="IPR049874">
    <property type="entry name" value="ROK_cs"/>
</dbReference>
<dbReference type="InterPro" id="IPR043129">
    <property type="entry name" value="ATPase_NBD"/>
</dbReference>
<dbReference type="Pfam" id="PF00480">
    <property type="entry name" value="ROK"/>
    <property type="match status" value="1"/>
</dbReference>
<dbReference type="GO" id="GO:0004340">
    <property type="term" value="F:glucokinase activity"/>
    <property type="evidence" value="ECO:0007669"/>
    <property type="project" value="UniProtKB-EC"/>
</dbReference>
<keyword evidence="7" id="KW-0067">ATP-binding</keyword>
<dbReference type="GO" id="GO:0005524">
    <property type="term" value="F:ATP binding"/>
    <property type="evidence" value="ECO:0007669"/>
    <property type="project" value="UniProtKB-KW"/>
</dbReference>
<dbReference type="AlphaFoldDB" id="A0A3D8TX55"/>
<comment type="caution">
    <text evidence="9">The sequence shown here is derived from an EMBL/GenBank/DDBJ whole genome shotgun (WGS) entry which is preliminary data.</text>
</comment>
<keyword evidence="6 9" id="KW-0418">Kinase</keyword>
<dbReference type="EMBL" id="LARY01000001">
    <property type="protein sequence ID" value="RDX02914.1"/>
    <property type="molecule type" value="Genomic_DNA"/>
</dbReference>
<name>A0A3D8TX55_9LIST</name>
<evidence type="ECO:0000256" key="5">
    <source>
        <dbReference type="ARBA" id="ARBA00022741"/>
    </source>
</evidence>
<evidence type="ECO:0000256" key="1">
    <source>
        <dbReference type="ARBA" id="ARBA00006479"/>
    </source>
</evidence>
<dbReference type="PROSITE" id="PS01125">
    <property type="entry name" value="ROK"/>
    <property type="match status" value="1"/>
</dbReference>
<keyword evidence="10" id="KW-1185">Reference proteome</keyword>
<organism evidence="9 10">
    <name type="scientific">Listeria kieliensis</name>
    <dbReference type="NCBI Taxonomy" id="1621700"/>
    <lineage>
        <taxon>Bacteria</taxon>
        <taxon>Bacillati</taxon>
        <taxon>Bacillota</taxon>
        <taxon>Bacilli</taxon>
        <taxon>Bacillales</taxon>
        <taxon>Listeriaceae</taxon>
        <taxon>Listeria</taxon>
    </lineage>
</organism>
<evidence type="ECO:0000256" key="2">
    <source>
        <dbReference type="ARBA" id="ARBA00012323"/>
    </source>
</evidence>
<protein>
    <recommendedName>
        <fullName evidence="3">Glucokinase</fullName>
        <ecNumber evidence="2">2.7.1.2</ecNumber>
    </recommendedName>
    <alternativeName>
        <fullName evidence="8">Glucose kinase</fullName>
    </alternativeName>
</protein>
<dbReference type="RefSeq" id="WP_115752606.1">
    <property type="nucleotide sequence ID" value="NZ_LARY01000001.1"/>
</dbReference>
<reference evidence="10" key="1">
    <citation type="submission" date="2015-04" db="EMBL/GenBank/DDBJ databases">
        <authorList>
            <person name="Schardt J."/>
            <person name="Mueller-Herbst S."/>
            <person name="Scherer S."/>
            <person name="Huptas C."/>
        </authorList>
    </citation>
    <scope>NUCLEOTIDE SEQUENCE [LARGE SCALE GENOMIC DNA]</scope>
    <source>
        <strain evidence="10">Kiel-L1</strain>
    </source>
</reference>
<proteinExistence type="inferred from homology"/>
<dbReference type="EC" id="2.7.1.2" evidence="2"/>
<keyword evidence="4" id="KW-0808">Transferase</keyword>
<dbReference type="InterPro" id="IPR000600">
    <property type="entry name" value="ROK"/>
</dbReference>
<evidence type="ECO:0000256" key="8">
    <source>
        <dbReference type="ARBA" id="ARBA00032386"/>
    </source>
</evidence>
<dbReference type="PANTHER" id="PTHR18964">
    <property type="entry name" value="ROK (REPRESSOR, ORF, KINASE) FAMILY"/>
    <property type="match status" value="1"/>
</dbReference>
<dbReference type="GO" id="GO:0006096">
    <property type="term" value="P:glycolytic process"/>
    <property type="evidence" value="ECO:0007669"/>
    <property type="project" value="InterPro"/>
</dbReference>
<comment type="similarity">
    <text evidence="1">Belongs to the ROK (NagC/XylR) family.</text>
</comment>
<dbReference type="InterPro" id="IPR004654">
    <property type="entry name" value="ROK_glcA"/>
</dbReference>
<dbReference type="PANTHER" id="PTHR18964:SF149">
    <property type="entry name" value="BIFUNCTIONAL UDP-N-ACETYLGLUCOSAMINE 2-EPIMERASE_N-ACETYLMANNOSAMINE KINASE"/>
    <property type="match status" value="1"/>
</dbReference>
<evidence type="ECO:0000256" key="4">
    <source>
        <dbReference type="ARBA" id="ARBA00022679"/>
    </source>
</evidence>
<dbReference type="Proteomes" id="UP000257055">
    <property type="component" value="Unassembled WGS sequence"/>
</dbReference>
<evidence type="ECO:0000313" key="10">
    <source>
        <dbReference type="Proteomes" id="UP000257055"/>
    </source>
</evidence>